<dbReference type="GO" id="GO:0003676">
    <property type="term" value="F:nucleic acid binding"/>
    <property type="evidence" value="ECO:0007669"/>
    <property type="project" value="InterPro"/>
</dbReference>
<organism evidence="3 4">
    <name type="scientific">Aerosakkonema funiforme FACHB-1375</name>
    <dbReference type="NCBI Taxonomy" id="2949571"/>
    <lineage>
        <taxon>Bacteria</taxon>
        <taxon>Bacillati</taxon>
        <taxon>Cyanobacteriota</taxon>
        <taxon>Cyanophyceae</taxon>
        <taxon>Oscillatoriophycideae</taxon>
        <taxon>Aerosakkonematales</taxon>
        <taxon>Aerosakkonemataceae</taxon>
        <taxon>Aerosakkonema</taxon>
    </lineage>
</organism>
<dbReference type="InterPro" id="IPR012337">
    <property type="entry name" value="RNaseH-like_sf"/>
</dbReference>
<dbReference type="Proteomes" id="UP000641646">
    <property type="component" value="Unassembled WGS sequence"/>
</dbReference>
<dbReference type="PANTHER" id="PTHR35004">
    <property type="entry name" value="TRANSPOSASE RV3428C-RELATED"/>
    <property type="match status" value="1"/>
</dbReference>
<evidence type="ECO:0000259" key="2">
    <source>
        <dbReference type="PROSITE" id="PS50994"/>
    </source>
</evidence>
<name>A0A926ZKM0_9CYAN</name>
<feature type="region of interest" description="Disordered" evidence="1">
    <location>
        <begin position="504"/>
        <end position="532"/>
    </location>
</feature>
<protein>
    <submittedName>
        <fullName evidence="3">DDE-type integrase/transposase/recombinase</fullName>
    </submittedName>
</protein>
<keyword evidence="4" id="KW-1185">Reference proteome</keyword>
<dbReference type="Gene3D" id="3.30.420.10">
    <property type="entry name" value="Ribonuclease H-like superfamily/Ribonuclease H"/>
    <property type="match status" value="1"/>
</dbReference>
<dbReference type="Pfam" id="PF09299">
    <property type="entry name" value="Mu-transpos_C"/>
    <property type="match status" value="1"/>
</dbReference>
<accession>A0A926ZKM0</accession>
<dbReference type="EMBL" id="JACJPW010000169">
    <property type="protein sequence ID" value="MBD2186140.1"/>
    <property type="molecule type" value="Genomic_DNA"/>
</dbReference>
<dbReference type="PROSITE" id="PS50994">
    <property type="entry name" value="INTEGRASE"/>
    <property type="match status" value="1"/>
</dbReference>
<feature type="domain" description="Integrase catalytic" evidence="2">
    <location>
        <begin position="168"/>
        <end position="377"/>
    </location>
</feature>
<dbReference type="SUPFAM" id="SSF50610">
    <property type="entry name" value="mu transposase, C-terminal domain"/>
    <property type="match status" value="1"/>
</dbReference>
<evidence type="ECO:0000256" key="1">
    <source>
        <dbReference type="SAM" id="MobiDB-lite"/>
    </source>
</evidence>
<dbReference type="SUPFAM" id="SSF46689">
    <property type="entry name" value="Homeodomain-like"/>
    <property type="match status" value="1"/>
</dbReference>
<dbReference type="InterPro" id="IPR001584">
    <property type="entry name" value="Integrase_cat-core"/>
</dbReference>
<gene>
    <name evidence="3" type="ORF">H6G03_34635</name>
</gene>
<dbReference type="Pfam" id="PF00665">
    <property type="entry name" value="rve"/>
    <property type="match status" value="1"/>
</dbReference>
<comment type="caution">
    <text evidence="3">The sequence shown here is derived from an EMBL/GenBank/DDBJ whole genome shotgun (WGS) entry which is preliminary data.</text>
</comment>
<reference evidence="3" key="1">
    <citation type="journal article" date="2015" name="ISME J.">
        <title>Draft Genome Sequence of Streptomyces incarnatus NRRL8089, which Produces the Nucleoside Antibiotic Sinefungin.</title>
        <authorList>
            <person name="Oshima K."/>
            <person name="Hattori M."/>
            <person name="Shimizu H."/>
            <person name="Fukuda K."/>
            <person name="Nemoto M."/>
            <person name="Inagaki K."/>
            <person name="Tamura T."/>
        </authorList>
    </citation>
    <scope>NUCLEOTIDE SEQUENCE</scope>
    <source>
        <strain evidence="3">FACHB-1375</strain>
    </source>
</reference>
<dbReference type="PANTHER" id="PTHR35004:SF6">
    <property type="entry name" value="TRANSPOSASE"/>
    <property type="match status" value="1"/>
</dbReference>
<dbReference type="RefSeq" id="WP_190475167.1">
    <property type="nucleotide sequence ID" value="NZ_JACJPW010000169.1"/>
</dbReference>
<evidence type="ECO:0000313" key="4">
    <source>
        <dbReference type="Proteomes" id="UP000641646"/>
    </source>
</evidence>
<dbReference type="GO" id="GO:0015074">
    <property type="term" value="P:DNA integration"/>
    <property type="evidence" value="ECO:0007669"/>
    <property type="project" value="InterPro"/>
</dbReference>
<dbReference type="InterPro" id="IPR009004">
    <property type="entry name" value="Transposase_Mu_C"/>
</dbReference>
<dbReference type="SUPFAM" id="SSF53098">
    <property type="entry name" value="Ribonuclease H-like"/>
    <property type="match status" value="1"/>
</dbReference>
<evidence type="ECO:0000313" key="3">
    <source>
        <dbReference type="EMBL" id="MBD2186140.1"/>
    </source>
</evidence>
<dbReference type="InterPro" id="IPR009057">
    <property type="entry name" value="Homeodomain-like_sf"/>
</dbReference>
<sequence>MSSRLRLKLPNAQAQEECLPLLDVSPIEQRRIEVIQQLLAAQGTEHYGTVQRKAACTLGISVRSLRRLMRSWQEDGLCGLCRKTRSDRGVQKISSQWQEFIIRTYRQGNQGSRQLTPAQVAVRVKARAQELGVEDYPSRATVYRVLQPYLEKQQQKRSLGWKGSRLIVKTREGIEIAVEYSNQVWQADHTKVDVLVVDSSGEILGRPWLTTVIDAYSRCIMGIHLGIEAPSAQIVTLALRHAILPKQYSSGYELNQQWGTYGLPKYLYTDSGKDFQSQHIEQVATELGIVCCRRRRPSDGGIVERPFGTFNSELFSTLPGYTGSNIKNRPKQAEKEACLTLIQLEKLLVRYIVDRYNQSIDARMGGQTRLGRWESGCIAQLPLLGERELDICLMRRARRTVYRSGYIQFANLIYQGEHLASYAGESVVVRYNPRDITTVLIYQQQGAKDVFLTRAHAQGLETETLSLAEASAISARQRKAGQAVTNQSLLLEVRARDIALDSIQAQKKRQQQRSPIEKTPKAQATEPLSGIVPETLPLSNPIALESHIPAEIVKTQKPVPKVRVFDYEQLKQEYGVWRK</sequence>
<proteinExistence type="predicted"/>
<dbReference type="Gene3D" id="2.30.30.130">
    <property type="entry name" value="Transposase, Mu, C-terminal"/>
    <property type="match status" value="1"/>
</dbReference>
<reference evidence="3" key="2">
    <citation type="submission" date="2020-08" db="EMBL/GenBank/DDBJ databases">
        <authorList>
            <person name="Chen M."/>
            <person name="Teng W."/>
            <person name="Zhao L."/>
            <person name="Hu C."/>
            <person name="Zhou Y."/>
            <person name="Han B."/>
            <person name="Song L."/>
            <person name="Shu W."/>
        </authorList>
    </citation>
    <scope>NUCLEOTIDE SEQUENCE</scope>
    <source>
        <strain evidence="3">FACHB-1375</strain>
    </source>
</reference>
<dbReference type="AlphaFoldDB" id="A0A926ZKM0"/>
<dbReference type="InterPro" id="IPR036397">
    <property type="entry name" value="RNaseH_sf"/>
</dbReference>
<dbReference type="InterPro" id="IPR015378">
    <property type="entry name" value="Transposase-like_Mu_C"/>
</dbReference>